<dbReference type="SUPFAM" id="SSF63380">
    <property type="entry name" value="Riboflavin synthase domain-like"/>
    <property type="match status" value="1"/>
</dbReference>
<dbReference type="GO" id="GO:0016491">
    <property type="term" value="F:oxidoreductase activity"/>
    <property type="evidence" value="ECO:0007669"/>
    <property type="project" value="InterPro"/>
</dbReference>
<dbReference type="PROSITE" id="PS51085">
    <property type="entry name" value="2FE2S_FER_2"/>
    <property type="match status" value="1"/>
</dbReference>
<dbReference type="PRINTS" id="PR00410">
    <property type="entry name" value="PHEHYDRXLASE"/>
</dbReference>
<keyword evidence="2" id="KW-0285">Flavoprotein</keyword>
<dbReference type="Proteomes" id="UP000074119">
    <property type="component" value="Chromosome"/>
</dbReference>
<feature type="domain" description="FAD-binding FR-type" evidence="6">
    <location>
        <begin position="109"/>
        <end position="210"/>
    </location>
</feature>
<evidence type="ECO:0000313" key="7">
    <source>
        <dbReference type="EMBL" id="AMO67509.1"/>
    </source>
</evidence>
<dbReference type="CDD" id="cd00207">
    <property type="entry name" value="fer2"/>
    <property type="match status" value="1"/>
</dbReference>
<dbReference type="Gene3D" id="2.40.30.10">
    <property type="entry name" value="Translation factors"/>
    <property type="match status" value="1"/>
</dbReference>
<dbReference type="STRING" id="1470434.AZF00_03995"/>
<dbReference type="EMBL" id="CP014544">
    <property type="protein sequence ID" value="AMO67509.1"/>
    <property type="molecule type" value="Genomic_DNA"/>
</dbReference>
<dbReference type="PROSITE" id="PS51384">
    <property type="entry name" value="FAD_FR"/>
    <property type="match status" value="1"/>
</dbReference>
<dbReference type="InterPro" id="IPR006058">
    <property type="entry name" value="2Fe2S_fd_BS"/>
</dbReference>
<keyword evidence="4" id="KW-0408">Iron</keyword>
<gene>
    <name evidence="7" type="ORF">AZF00_03995</name>
</gene>
<proteinExistence type="predicted"/>
<protein>
    <recommendedName>
        <fullName evidence="9">Xylene monooxygenase electron transfer component</fullName>
    </recommendedName>
</protein>
<dbReference type="PANTHER" id="PTHR43644">
    <property type="entry name" value="NA(+)-TRANSLOCATING NADH-QUINONE REDUCTASE SUBUNIT"/>
    <property type="match status" value="1"/>
</dbReference>
<keyword evidence="3" id="KW-0274">FAD</keyword>
<evidence type="ECO:0000256" key="2">
    <source>
        <dbReference type="ARBA" id="ARBA00022630"/>
    </source>
</evidence>
<feature type="domain" description="2Fe-2S ferredoxin-type" evidence="5">
    <location>
        <begin position="12"/>
        <end position="102"/>
    </location>
</feature>
<keyword evidence="1" id="KW-0813">Transport</keyword>
<dbReference type="Gene3D" id="3.40.50.80">
    <property type="entry name" value="Nucleotide-binding domain of ferredoxin-NADP reductase (FNR) module"/>
    <property type="match status" value="1"/>
</dbReference>
<dbReference type="KEGG" id="zal:AZF00_03995"/>
<dbReference type="PROSITE" id="PS00197">
    <property type="entry name" value="2FE2S_FER_1"/>
    <property type="match status" value="1"/>
</dbReference>
<dbReference type="PANTHER" id="PTHR43644:SF1">
    <property type="entry name" value="NAD(P)H-FLAVIN REDUCTASE"/>
    <property type="match status" value="1"/>
</dbReference>
<evidence type="ECO:0000256" key="1">
    <source>
        <dbReference type="ARBA" id="ARBA00022448"/>
    </source>
</evidence>
<dbReference type="AlphaFoldDB" id="A0A127M2Q1"/>
<dbReference type="Pfam" id="PF00175">
    <property type="entry name" value="NAD_binding_1"/>
    <property type="match status" value="1"/>
</dbReference>
<dbReference type="InterPro" id="IPR017938">
    <property type="entry name" value="Riboflavin_synthase-like_b-brl"/>
</dbReference>
<dbReference type="InterPro" id="IPR017927">
    <property type="entry name" value="FAD-bd_FR_type"/>
</dbReference>
<accession>A0A127M2Q1</accession>
<sequence length="355" mass="38621">MSLFSFLKPSSKRVTVMPAGVSFEVKPGQSILEAGLAAGYAMPHSCTVGTCGTCKCKLAEGKVRELTNFAYVLEAEELQSNVILTCQAALKSDAVVEIPNFELKHLTPPEDFEGEIIKCEDLTHDTRKVTIRLDRPVKFDAGQYLQVHHEEIFGARSYSFAMAPEEEGCQEVELFIRNVPGGEFTGMLFADKLAGVKVAIHGPAGNFWLRDGRGPIICVGGGSGLAPIVSLLEQAAKQPHGRPCVMFFGARSQADLYCLDRIQKIGEAWDGAFQFVPVLSDEPEDSDWQGLRGFVNTAIEPVAGQYLSADTQVYLCGPPPMIDAVTATVLELDIVEKNIHADKFLDASHGISRQD</sequence>
<dbReference type="InterPro" id="IPR012675">
    <property type="entry name" value="Beta-grasp_dom_sf"/>
</dbReference>
<dbReference type="Pfam" id="PF00111">
    <property type="entry name" value="Fer2"/>
    <property type="match status" value="1"/>
</dbReference>
<dbReference type="InterPro" id="IPR036010">
    <property type="entry name" value="2Fe-2S_ferredoxin-like_sf"/>
</dbReference>
<organism evidence="7 8">
    <name type="scientific">Zhongshania aliphaticivorans</name>
    <dbReference type="NCBI Taxonomy" id="1470434"/>
    <lineage>
        <taxon>Bacteria</taxon>
        <taxon>Pseudomonadati</taxon>
        <taxon>Pseudomonadota</taxon>
        <taxon>Gammaproteobacteria</taxon>
        <taxon>Cellvibrionales</taxon>
        <taxon>Spongiibacteraceae</taxon>
        <taxon>Zhongshania</taxon>
    </lineage>
</organism>
<dbReference type="GO" id="GO:0051537">
    <property type="term" value="F:2 iron, 2 sulfur cluster binding"/>
    <property type="evidence" value="ECO:0007669"/>
    <property type="project" value="InterPro"/>
</dbReference>
<dbReference type="RefSeq" id="WP_008246100.1">
    <property type="nucleotide sequence ID" value="NZ_CP014544.1"/>
</dbReference>
<evidence type="ECO:0000313" key="8">
    <source>
        <dbReference type="Proteomes" id="UP000074119"/>
    </source>
</evidence>
<dbReference type="InterPro" id="IPR008333">
    <property type="entry name" value="Cbr1-like_FAD-bd_dom"/>
</dbReference>
<evidence type="ECO:0000256" key="3">
    <source>
        <dbReference type="ARBA" id="ARBA00022827"/>
    </source>
</evidence>
<reference evidence="7 8" key="1">
    <citation type="submission" date="2015-12" db="EMBL/GenBank/DDBJ databases">
        <authorList>
            <person name="Shamseldin A."/>
            <person name="Moawad H."/>
            <person name="Abd El-Rahim W.M."/>
            <person name="Sadowsky M.J."/>
        </authorList>
    </citation>
    <scope>NUCLEOTIDE SEQUENCE [LARGE SCALE GENOMIC DNA]</scope>
    <source>
        <strain evidence="7 8">SM2</strain>
    </source>
</reference>
<dbReference type="InterPro" id="IPR039261">
    <property type="entry name" value="FNR_nucleotide-bd"/>
</dbReference>
<dbReference type="Gene3D" id="3.10.20.30">
    <property type="match status" value="1"/>
</dbReference>
<dbReference type="SUPFAM" id="SSF52343">
    <property type="entry name" value="Ferredoxin reductase-like, C-terminal NADP-linked domain"/>
    <property type="match status" value="1"/>
</dbReference>
<dbReference type="InterPro" id="IPR001433">
    <property type="entry name" value="OxRdtase_FAD/NAD-bd"/>
</dbReference>
<evidence type="ECO:0000259" key="5">
    <source>
        <dbReference type="PROSITE" id="PS51085"/>
    </source>
</evidence>
<evidence type="ECO:0008006" key="9">
    <source>
        <dbReference type="Google" id="ProtNLM"/>
    </source>
</evidence>
<dbReference type="SUPFAM" id="SSF54292">
    <property type="entry name" value="2Fe-2S ferredoxin-like"/>
    <property type="match status" value="1"/>
</dbReference>
<name>A0A127M2Q1_9GAMM</name>
<dbReference type="InterPro" id="IPR001041">
    <property type="entry name" value="2Fe-2S_ferredoxin-type"/>
</dbReference>
<dbReference type="Pfam" id="PF00970">
    <property type="entry name" value="FAD_binding_6"/>
    <property type="match status" value="1"/>
</dbReference>
<evidence type="ECO:0000259" key="6">
    <source>
        <dbReference type="PROSITE" id="PS51384"/>
    </source>
</evidence>
<evidence type="ECO:0000256" key="4">
    <source>
        <dbReference type="ARBA" id="ARBA00023004"/>
    </source>
</evidence>